<dbReference type="GO" id="GO:0005886">
    <property type="term" value="C:plasma membrane"/>
    <property type="evidence" value="ECO:0007669"/>
    <property type="project" value="UniProtKB-SubCell"/>
</dbReference>
<dbReference type="GO" id="GO:0071978">
    <property type="term" value="P:bacterial-type flagellum-dependent swarming motility"/>
    <property type="evidence" value="ECO:0007669"/>
    <property type="project" value="TreeGrafter"/>
</dbReference>
<dbReference type="HOGENOM" id="CLU_099018_2_2_7"/>
<gene>
    <name evidence="11" type="primary">fliL</name>
    <name evidence="11" type="ORF">CSUB8521_0290</name>
</gene>
<keyword evidence="5 10" id="KW-0145">Chemotaxis</keyword>
<comment type="function">
    <text evidence="1 10">Controls the rotational direction of flagella during chemotaxis.</text>
</comment>
<dbReference type="EMBL" id="CP007772">
    <property type="protein sequence ID" value="AJC90183.1"/>
    <property type="molecule type" value="Genomic_DNA"/>
</dbReference>
<evidence type="ECO:0000313" key="12">
    <source>
        <dbReference type="Proteomes" id="UP000031135"/>
    </source>
</evidence>
<name>A0A0A8H7R8_9BACT</name>
<dbReference type="PANTHER" id="PTHR35091">
    <property type="entry name" value="FLAGELLAR PROTEIN FLIL"/>
    <property type="match status" value="1"/>
</dbReference>
<dbReference type="OrthoDB" id="9799777at2"/>
<proteinExistence type="inferred from homology"/>
<comment type="subcellular location">
    <subcellularLocation>
        <location evidence="2">Cell membrane</location>
        <topology evidence="2">Single-pass membrane protein</topology>
    </subcellularLocation>
</comment>
<comment type="similarity">
    <text evidence="3 10">Belongs to the FliL family.</text>
</comment>
<sequence>MADDMIDEQGESKKKGGNTLVIIIVVFLFVFLLVIVGAIAYLMFSSGSEENPTPQTEKSAQVAQAPKKTNAVATRGSDYSNIGVMYPLAPFTLNLLSDGGSRYVKCTIQLEQNVETLTPELDKKVAIIRDIIIRTLTSKTFEEVSTTKGKERLKDELTAKINEILTDGFIKNIYFTDFVVS</sequence>
<keyword evidence="11" id="KW-0966">Cell projection</keyword>
<reference evidence="11 12" key="1">
    <citation type="journal article" date="2014" name="Genome Biol. Evol.">
        <title>Comparative Genomics of the Campylobacter lari Group.</title>
        <authorList>
            <person name="Miller W.G."/>
            <person name="Yee E."/>
            <person name="Chapman M.H."/>
            <person name="Smith T.P."/>
            <person name="Bono J.L."/>
            <person name="Huynh S."/>
            <person name="Parker C.T."/>
            <person name="Vandamme P."/>
            <person name="Luong K."/>
            <person name="Korlach J."/>
        </authorList>
    </citation>
    <scope>NUCLEOTIDE SEQUENCE [LARGE SCALE GENOMIC DNA]</scope>
    <source>
        <strain evidence="11 12">LMG 24374</strain>
    </source>
</reference>
<dbReference type="Proteomes" id="UP000031135">
    <property type="component" value="Chromosome"/>
</dbReference>
<dbReference type="Pfam" id="PF03748">
    <property type="entry name" value="FliL"/>
    <property type="match status" value="1"/>
</dbReference>
<keyword evidence="11" id="KW-0969">Cilium</keyword>
<keyword evidence="8 10" id="KW-1133">Transmembrane helix</keyword>
<evidence type="ECO:0000256" key="10">
    <source>
        <dbReference type="RuleBase" id="RU364125"/>
    </source>
</evidence>
<evidence type="ECO:0000256" key="5">
    <source>
        <dbReference type="ARBA" id="ARBA00022500"/>
    </source>
</evidence>
<protein>
    <recommendedName>
        <fullName evidence="10">Flagellar protein FliL</fullName>
    </recommendedName>
</protein>
<dbReference type="KEGG" id="csm:CSUB8521_0290"/>
<dbReference type="AlphaFoldDB" id="A0A0A8H7R8"/>
<keyword evidence="6 10" id="KW-0812">Transmembrane</keyword>
<dbReference type="GO" id="GO:0009425">
    <property type="term" value="C:bacterial-type flagellum basal body"/>
    <property type="evidence" value="ECO:0007669"/>
    <property type="project" value="InterPro"/>
</dbReference>
<feature type="transmembrane region" description="Helical" evidence="10">
    <location>
        <begin position="20"/>
        <end position="44"/>
    </location>
</feature>
<evidence type="ECO:0000256" key="6">
    <source>
        <dbReference type="ARBA" id="ARBA00022692"/>
    </source>
</evidence>
<keyword evidence="7 10" id="KW-0283">Flagellar rotation</keyword>
<evidence type="ECO:0000256" key="1">
    <source>
        <dbReference type="ARBA" id="ARBA00002254"/>
    </source>
</evidence>
<dbReference type="InterPro" id="IPR005503">
    <property type="entry name" value="FliL"/>
</dbReference>
<evidence type="ECO:0000313" key="11">
    <source>
        <dbReference type="EMBL" id="AJC90183.1"/>
    </source>
</evidence>
<evidence type="ECO:0000256" key="2">
    <source>
        <dbReference type="ARBA" id="ARBA00004162"/>
    </source>
</evidence>
<evidence type="ECO:0000256" key="4">
    <source>
        <dbReference type="ARBA" id="ARBA00022475"/>
    </source>
</evidence>
<evidence type="ECO:0000256" key="7">
    <source>
        <dbReference type="ARBA" id="ARBA00022779"/>
    </source>
</evidence>
<accession>A0A0A8H7R8</accession>
<dbReference type="NCBIfam" id="NF006283">
    <property type="entry name" value="PRK08455.1"/>
    <property type="match status" value="1"/>
</dbReference>
<evidence type="ECO:0000256" key="9">
    <source>
        <dbReference type="ARBA" id="ARBA00023136"/>
    </source>
</evidence>
<dbReference type="PANTHER" id="PTHR35091:SF2">
    <property type="entry name" value="FLAGELLAR PROTEIN FLIL"/>
    <property type="match status" value="1"/>
</dbReference>
<keyword evidence="9 10" id="KW-0472">Membrane</keyword>
<dbReference type="GO" id="GO:0006935">
    <property type="term" value="P:chemotaxis"/>
    <property type="evidence" value="ECO:0007669"/>
    <property type="project" value="UniProtKB-KW"/>
</dbReference>
<evidence type="ECO:0000256" key="3">
    <source>
        <dbReference type="ARBA" id="ARBA00008281"/>
    </source>
</evidence>
<evidence type="ECO:0000256" key="8">
    <source>
        <dbReference type="ARBA" id="ARBA00022989"/>
    </source>
</evidence>
<keyword evidence="11" id="KW-0282">Flagellum</keyword>
<keyword evidence="4 10" id="KW-1003">Cell membrane</keyword>
<organism evidence="11 12">
    <name type="scientific">Campylobacter subantarcticus LMG 24374</name>
    <dbReference type="NCBI Taxonomy" id="1388751"/>
    <lineage>
        <taxon>Bacteria</taxon>
        <taxon>Pseudomonadati</taxon>
        <taxon>Campylobacterota</taxon>
        <taxon>Epsilonproteobacteria</taxon>
        <taxon>Campylobacterales</taxon>
        <taxon>Campylobacteraceae</taxon>
        <taxon>Campylobacter</taxon>
    </lineage>
</organism>